<keyword evidence="1" id="KW-0472">Membrane</keyword>
<evidence type="ECO:0000313" key="3">
    <source>
        <dbReference type="Proteomes" id="UP000091979"/>
    </source>
</evidence>
<evidence type="ECO:0000256" key="1">
    <source>
        <dbReference type="SAM" id="Phobius"/>
    </source>
</evidence>
<dbReference type="EMBL" id="JXMS01000002">
    <property type="protein sequence ID" value="OBQ56913.1"/>
    <property type="molecule type" value="Genomic_DNA"/>
</dbReference>
<keyword evidence="3" id="KW-1185">Reference proteome</keyword>
<dbReference type="Proteomes" id="UP000091979">
    <property type="component" value="Unassembled WGS sequence"/>
</dbReference>
<accession>A0A1B7XN22</accession>
<protein>
    <submittedName>
        <fullName evidence="2">Membrane protein</fullName>
    </submittedName>
</protein>
<sequence length="232" mass="25031">MKDAAVVAVVTVLVLAACLSNEFVEGFRYYSKAHGYLMSFIKFAVLASFGECLALRIVTGTYWSPTFGLCAKMVVWGILGIIIKLAFTVFATGAPNILASFGFDISSATLATGGFAERLATAFVISVSLNSIFAPVMMTLHKITDGHIHLYGGKISSLLIPIDMSSRFKEINWNIMWGLVFKKTIPLFWIPAHTITFLLPPDLRILFAAMLGIALGVILAFANLSAASKAPA</sequence>
<evidence type="ECO:0000313" key="2">
    <source>
        <dbReference type="EMBL" id="OBQ56913.1"/>
    </source>
</evidence>
<dbReference type="AlphaFoldDB" id="A0A1B7XN22"/>
<dbReference type="OrthoDB" id="1115879at2"/>
<feature type="transmembrane region" description="Helical" evidence="1">
    <location>
        <begin position="175"/>
        <end position="199"/>
    </location>
</feature>
<feature type="transmembrane region" description="Helical" evidence="1">
    <location>
        <begin position="205"/>
        <end position="226"/>
    </location>
</feature>
<organism evidence="2 3">
    <name type="scientific">Halodesulfovibrio spirochaetisodalis</name>
    <dbReference type="NCBI Taxonomy" id="1560234"/>
    <lineage>
        <taxon>Bacteria</taxon>
        <taxon>Pseudomonadati</taxon>
        <taxon>Thermodesulfobacteriota</taxon>
        <taxon>Desulfovibrionia</taxon>
        <taxon>Desulfovibrionales</taxon>
        <taxon>Desulfovibrionaceae</taxon>
        <taxon>Halodesulfovibrio</taxon>
    </lineage>
</organism>
<comment type="caution">
    <text evidence="2">The sequence shown here is derived from an EMBL/GenBank/DDBJ whole genome shotgun (WGS) entry which is preliminary data.</text>
</comment>
<feature type="transmembrane region" description="Helical" evidence="1">
    <location>
        <begin position="36"/>
        <end position="62"/>
    </location>
</feature>
<keyword evidence="1" id="KW-0812">Transmembrane</keyword>
<keyword evidence="1" id="KW-1133">Transmembrane helix</keyword>
<gene>
    <name evidence="2" type="ORF">SP90_01975</name>
</gene>
<dbReference type="STRING" id="1560234.SP90_01975"/>
<proteinExistence type="predicted"/>
<dbReference type="PATRIC" id="fig|1560234.3.peg.1271"/>
<name>A0A1B7XN22_9BACT</name>
<reference evidence="2 3" key="1">
    <citation type="submission" date="2015-01" db="EMBL/GenBank/DDBJ databases">
        <title>Desulfovibrio sp. JC271 draft genome sequence.</title>
        <authorList>
            <person name="Shivani Y."/>
            <person name="Subhash Y."/>
            <person name="Sasikala C."/>
            <person name="Ramana C.V."/>
        </authorList>
    </citation>
    <scope>NUCLEOTIDE SEQUENCE [LARGE SCALE GENOMIC DNA]</scope>
    <source>
        <strain evidence="2 3">JC271</strain>
    </source>
</reference>
<feature type="transmembrane region" description="Helical" evidence="1">
    <location>
        <begin position="74"/>
        <end position="99"/>
    </location>
</feature>
<dbReference type="PROSITE" id="PS51257">
    <property type="entry name" value="PROKAR_LIPOPROTEIN"/>
    <property type="match status" value="1"/>
</dbReference>